<dbReference type="SUPFAM" id="SSF56935">
    <property type="entry name" value="Porins"/>
    <property type="match status" value="1"/>
</dbReference>
<proteinExistence type="inferred from homology"/>
<evidence type="ECO:0000256" key="7">
    <source>
        <dbReference type="PROSITE-ProRule" id="PRU01360"/>
    </source>
</evidence>
<comment type="subcellular location">
    <subcellularLocation>
        <location evidence="1 7">Cell outer membrane</location>
        <topology evidence="1 7">Multi-pass membrane protein</topology>
    </subcellularLocation>
</comment>
<comment type="similarity">
    <text evidence="7">Belongs to the TonB-dependent receptor family.</text>
</comment>
<evidence type="ECO:0000256" key="1">
    <source>
        <dbReference type="ARBA" id="ARBA00004571"/>
    </source>
</evidence>
<protein>
    <submittedName>
        <fullName evidence="9">SusC/RagA family TonB-linked outer membrane protein</fullName>
    </submittedName>
</protein>
<evidence type="ECO:0000256" key="3">
    <source>
        <dbReference type="ARBA" id="ARBA00022452"/>
    </source>
</evidence>
<dbReference type="InterPro" id="IPR023997">
    <property type="entry name" value="TonB-dep_OMP_SusC/RagA_CS"/>
</dbReference>
<evidence type="ECO:0000256" key="5">
    <source>
        <dbReference type="ARBA" id="ARBA00023136"/>
    </source>
</evidence>
<dbReference type="Gene3D" id="2.60.40.1120">
    <property type="entry name" value="Carboxypeptidase-like, regulatory domain"/>
    <property type="match status" value="1"/>
</dbReference>
<evidence type="ECO:0000256" key="2">
    <source>
        <dbReference type="ARBA" id="ARBA00022448"/>
    </source>
</evidence>
<keyword evidence="2 7" id="KW-0813">Transport</keyword>
<keyword evidence="6 7" id="KW-0998">Cell outer membrane</keyword>
<evidence type="ECO:0000256" key="4">
    <source>
        <dbReference type="ARBA" id="ARBA00022692"/>
    </source>
</evidence>
<dbReference type="Pfam" id="PF07715">
    <property type="entry name" value="Plug"/>
    <property type="match status" value="1"/>
</dbReference>
<dbReference type="NCBIfam" id="TIGR04056">
    <property type="entry name" value="OMP_RagA_SusC"/>
    <property type="match status" value="1"/>
</dbReference>
<dbReference type="OrthoDB" id="9768177at2"/>
<dbReference type="PROSITE" id="PS52016">
    <property type="entry name" value="TONB_DEPENDENT_REC_3"/>
    <property type="match status" value="1"/>
</dbReference>
<dbReference type="Gene3D" id="2.170.130.10">
    <property type="entry name" value="TonB-dependent receptor, plug domain"/>
    <property type="match status" value="1"/>
</dbReference>
<dbReference type="InterPro" id="IPR036942">
    <property type="entry name" value="Beta-barrel_TonB_sf"/>
</dbReference>
<reference evidence="9 10" key="1">
    <citation type="submission" date="2019-09" db="EMBL/GenBank/DDBJ databases">
        <title>Distinct polysaccharide growth profiles of human intestinal Prevotella copri isolates.</title>
        <authorList>
            <person name="Fehlner-Peach H."/>
            <person name="Magnabosco C."/>
            <person name="Raghavan V."/>
            <person name="Scher J.U."/>
            <person name="Tett A."/>
            <person name="Cox L.M."/>
            <person name="Gottsegen C."/>
            <person name="Watters A."/>
            <person name="Wiltshire- Gordon J.D."/>
            <person name="Segata N."/>
            <person name="Bonneau R."/>
            <person name="Littman D.R."/>
        </authorList>
    </citation>
    <scope>NUCLEOTIDE SEQUENCE [LARGE SCALE GENOMIC DNA]</scope>
    <source>
        <strain evidence="10">iAA917</strain>
    </source>
</reference>
<evidence type="ECO:0000313" key="9">
    <source>
        <dbReference type="EMBL" id="MQP15052.1"/>
    </source>
</evidence>
<dbReference type="FunFam" id="2.60.40.1120:FF:000003">
    <property type="entry name" value="Outer membrane protein Omp121"/>
    <property type="match status" value="1"/>
</dbReference>
<keyword evidence="3 7" id="KW-1134">Transmembrane beta strand</keyword>
<feature type="domain" description="TonB-dependent receptor plug" evidence="8">
    <location>
        <begin position="113"/>
        <end position="222"/>
    </location>
</feature>
<comment type="caution">
    <text evidence="9">The sequence shown here is derived from an EMBL/GenBank/DDBJ whole genome shotgun (WGS) entry which is preliminary data.</text>
</comment>
<dbReference type="AlphaFoldDB" id="A0A6G1VPU7"/>
<dbReference type="EMBL" id="VZAH01000111">
    <property type="protein sequence ID" value="MQP15052.1"/>
    <property type="molecule type" value="Genomic_DNA"/>
</dbReference>
<dbReference type="InterPro" id="IPR037066">
    <property type="entry name" value="Plug_dom_sf"/>
</dbReference>
<dbReference type="InterPro" id="IPR039426">
    <property type="entry name" value="TonB-dep_rcpt-like"/>
</dbReference>
<dbReference type="InterPro" id="IPR012910">
    <property type="entry name" value="Plug_dom"/>
</dbReference>
<dbReference type="NCBIfam" id="TIGR04057">
    <property type="entry name" value="SusC_RagA_signa"/>
    <property type="match status" value="1"/>
</dbReference>
<sequence length="1076" mass="121408">MGLLTAFPNLVIAGTIATSISQQSIQVKGTITDSSGEPVIGATIKVKGQTTGTITDLDGHFTLPASKGATLVISYIGYQTQEVIVSSNTMEIKMEEDAESLEEVVVVGYGTMKKKDLTGSIAQVRPDKLANEAPTSVQDVLRGTAGLNVGFSNDAKGGGSMTLRGQRSVYSSGDHNAPLIILDGMQFYGELSEINPNDIEQIDILKDASSAAVYGAKAANGVVLITTKKGKDSKPTINFAADWGLSTIGDIRNVYNATDYLKYRQDFYRSETYGTHPQTGNYEAYQKGKAAGYYEEPTAAKLAAYGLSLEEWRAMTTQDASMSDREIWGRRLGLAASNMTLENFINNKTFDWKDQSFRTGVNQNYNVSVSGSKGKTNYYFSLGYMNNKGIVRGNDYSTVRSNLKLNTQITPWLSVGANVNFQNRTDGDIRCNWESQMLDDSPFTTPYDSEGKLTPHPMGEQAFWKGYNYDFDRQYLELERGYTIFNNILTAKVILPFGITYTFNASPRFQYYHNRYYQSSEHPDWQAKDHDRVDRNQTTRFDWSLNNTLAWDYTFAKKHHVVLTLVQEAEERQSWADVINARNILPSEALTIHGTANGDKSLSSFNSTDAKETATGYLARLFYSYDNRYMITTSLRRDGYSAFGTTNPYANFFSTALAWTFTNEKFWKWQPLSMGKLRLSFGQNGNRSLEDSYIALANLSLGQYQQGYINSSTGALYDMKYLFMNRLANTHLQWEKTSSWNVGVDLGFLNNRITASLDYYFMPTTDMIMNESLPDFSGFSSITTNLGRVENQGIELSINSTNIDIKNFRWNTTFTFSWNQNKIKHLYGEYETIVDAKGNVITKECDDVTNEWFIGQPISSIWNYKVKGIWQKDQAAEAAKYGQRPGDPIVENSYTDDDVINADGTTTPVYNNKDKQFLGQSVAPVHWAMRNSFTLFNDWDISFNIYSYMGHKYASTDYMNNDNNYSQITNCRNVYKKNYWTPENPTNKYARLNAQGPTGIELPVKVIDRSFIRLENVSVAYRVPAKWLQPLKIQGAKLFCTVRNVACWKKDWEFGDPEASNGLVPRTYTLGFNVTL</sequence>
<evidence type="ECO:0000259" key="8">
    <source>
        <dbReference type="Pfam" id="PF07715"/>
    </source>
</evidence>
<dbReference type="InterPro" id="IPR008969">
    <property type="entry name" value="CarboxyPept-like_regulatory"/>
</dbReference>
<dbReference type="GO" id="GO:0009279">
    <property type="term" value="C:cell outer membrane"/>
    <property type="evidence" value="ECO:0007669"/>
    <property type="project" value="UniProtKB-SubCell"/>
</dbReference>
<dbReference type="InterPro" id="IPR023996">
    <property type="entry name" value="TonB-dep_OMP_SusC/RagA"/>
</dbReference>
<keyword evidence="4 7" id="KW-0812">Transmembrane</keyword>
<evidence type="ECO:0000313" key="10">
    <source>
        <dbReference type="Proteomes" id="UP000477980"/>
    </source>
</evidence>
<name>A0A6G1VPU7_9BACT</name>
<dbReference type="Proteomes" id="UP000477980">
    <property type="component" value="Unassembled WGS sequence"/>
</dbReference>
<keyword evidence="5 7" id="KW-0472">Membrane</keyword>
<gene>
    <name evidence="9" type="ORF">F7D25_11665</name>
</gene>
<dbReference type="Gene3D" id="2.40.170.20">
    <property type="entry name" value="TonB-dependent receptor, beta-barrel domain"/>
    <property type="match status" value="1"/>
</dbReference>
<organism evidence="9 10">
    <name type="scientific">Segatella copri</name>
    <dbReference type="NCBI Taxonomy" id="165179"/>
    <lineage>
        <taxon>Bacteria</taxon>
        <taxon>Pseudomonadati</taxon>
        <taxon>Bacteroidota</taxon>
        <taxon>Bacteroidia</taxon>
        <taxon>Bacteroidales</taxon>
        <taxon>Prevotellaceae</taxon>
        <taxon>Segatella</taxon>
    </lineage>
</organism>
<accession>A0A6G1VPU7</accession>
<dbReference type="Pfam" id="PF13715">
    <property type="entry name" value="CarbopepD_reg_2"/>
    <property type="match status" value="1"/>
</dbReference>
<evidence type="ECO:0000256" key="6">
    <source>
        <dbReference type="ARBA" id="ARBA00023237"/>
    </source>
</evidence>
<dbReference type="SUPFAM" id="SSF49464">
    <property type="entry name" value="Carboxypeptidase regulatory domain-like"/>
    <property type="match status" value="1"/>
</dbReference>